<keyword evidence="3" id="KW-1185">Reference proteome</keyword>
<feature type="compositionally biased region" description="Basic and acidic residues" evidence="1">
    <location>
        <begin position="492"/>
        <end position="512"/>
    </location>
</feature>
<accession>A0ABM8CWA8</accession>
<dbReference type="Proteomes" id="UP001317870">
    <property type="component" value="Chromosome"/>
</dbReference>
<reference evidence="2 3" key="1">
    <citation type="submission" date="2022-11" db="EMBL/GenBank/DDBJ databases">
        <title>Genome Sequencing of Nocardia sp. ON39_IFM12276 and assembly.</title>
        <authorList>
            <person name="Shimojima M."/>
            <person name="Toyokawa M."/>
            <person name="Uesaka K."/>
        </authorList>
    </citation>
    <scope>NUCLEOTIDE SEQUENCE [LARGE SCALE GENOMIC DNA]</scope>
    <source>
        <strain evidence="2 3">IFM 12276</strain>
    </source>
</reference>
<feature type="compositionally biased region" description="Polar residues" evidence="1">
    <location>
        <begin position="371"/>
        <end position="383"/>
    </location>
</feature>
<dbReference type="InterPro" id="IPR038332">
    <property type="entry name" value="PPE_sf"/>
</dbReference>
<dbReference type="SUPFAM" id="SSF140459">
    <property type="entry name" value="PE/PPE dimer-like"/>
    <property type="match status" value="1"/>
</dbReference>
<gene>
    <name evidence="2" type="ORF">IFM12276_22850</name>
</gene>
<protein>
    <recommendedName>
        <fullName evidence="4">PPE domain-containing protein</fullName>
    </recommendedName>
</protein>
<evidence type="ECO:0000313" key="2">
    <source>
        <dbReference type="EMBL" id="BDT99256.1"/>
    </source>
</evidence>
<feature type="region of interest" description="Disordered" evidence="1">
    <location>
        <begin position="308"/>
        <end position="393"/>
    </location>
</feature>
<feature type="region of interest" description="Disordered" evidence="1">
    <location>
        <begin position="471"/>
        <end position="527"/>
    </location>
</feature>
<name>A0ABM8CWA8_9NOCA</name>
<proteinExistence type="predicted"/>
<dbReference type="EMBL" id="AP026978">
    <property type="protein sequence ID" value="BDT99256.1"/>
    <property type="molecule type" value="Genomic_DNA"/>
</dbReference>
<sequence>MLPNLAGDGHLRLEAGAAHRCARYVDNMLDLVVGVHTWIDQNVSLASPTIAASVSGQLLWTVFNVKFGTELQERMDRHRNILTNMGNTFVSAGKQYERTEHESTVSFDDLSFHSPSGTPPPGTPKPVAVPVHPTKPDSTTQYDSYGFGPELGSQLGWETLWVIGNSIDAQAVATAAGVWQWLSETLDTGFTTLRTNISGVSDQWEGAGAEAAIAATTHYVGVSQQLTKDMSLLSDSLLYTSGWLQQTKQYATPPTPSPPPGDSISQQMQNELNLIRLQENFQTYYSVNYTNTLTRIVALPQPDDVATPALDIGDDNVPIGTPTDAHNDDDTGGNHGDPSTGDGGGQHGSDPGEDDPLGNRSPGGDGDDTPIGSSDTETNTPNLSEALKDSPFSSPADLLEELTWQDPGNNPLLVNTALLPPTNNAFGGVGTGGISGRGGLGRALALSPLANQDPKLFPRVTKVPGEKLIGRAGPGLGRDPMMPFGGYPARPGTEEREKKRSELLNSTEHLDDVLGGPGRSVRPVLDR</sequence>
<dbReference type="Gene3D" id="1.20.1260.20">
    <property type="entry name" value="PPE superfamily"/>
    <property type="match status" value="1"/>
</dbReference>
<feature type="region of interest" description="Disordered" evidence="1">
    <location>
        <begin position="108"/>
        <end position="128"/>
    </location>
</feature>
<organism evidence="2 3">
    <name type="scientific">Nocardia sputorum</name>
    <dbReference type="NCBI Taxonomy" id="2984338"/>
    <lineage>
        <taxon>Bacteria</taxon>
        <taxon>Bacillati</taxon>
        <taxon>Actinomycetota</taxon>
        <taxon>Actinomycetes</taxon>
        <taxon>Mycobacteriales</taxon>
        <taxon>Nocardiaceae</taxon>
        <taxon>Nocardia</taxon>
    </lineage>
</organism>
<evidence type="ECO:0000313" key="3">
    <source>
        <dbReference type="Proteomes" id="UP001317870"/>
    </source>
</evidence>
<evidence type="ECO:0000256" key="1">
    <source>
        <dbReference type="SAM" id="MobiDB-lite"/>
    </source>
</evidence>
<evidence type="ECO:0008006" key="4">
    <source>
        <dbReference type="Google" id="ProtNLM"/>
    </source>
</evidence>